<dbReference type="Gene3D" id="3.40.50.10540">
    <property type="entry name" value="Crotonobetainyl-coa:carnitine coa-transferase, domain 1"/>
    <property type="match status" value="1"/>
</dbReference>
<name>A0A0C3C201_HEBCY</name>
<dbReference type="EMBL" id="KN831776">
    <property type="protein sequence ID" value="KIM42975.1"/>
    <property type="molecule type" value="Genomic_DNA"/>
</dbReference>
<dbReference type="HOGENOM" id="CLU_021588_0_0_1"/>
<dbReference type="PANTHER" id="PTHR48228:SF4">
    <property type="entry name" value="BLR3030 PROTEIN"/>
    <property type="match status" value="1"/>
</dbReference>
<evidence type="ECO:0000313" key="2">
    <source>
        <dbReference type="EMBL" id="KIM42975.1"/>
    </source>
</evidence>
<dbReference type="OrthoDB" id="2308815at2759"/>
<protein>
    <recommendedName>
        <fullName evidence="4">CoA-transferase family III</fullName>
    </recommendedName>
</protein>
<comment type="similarity">
    <text evidence="1">Belongs to the CoA-transferase III family.</text>
</comment>
<dbReference type="AlphaFoldDB" id="A0A0C3C201"/>
<dbReference type="PANTHER" id="PTHR48228">
    <property type="entry name" value="SUCCINYL-COA--D-CITRAMALATE COA-TRANSFERASE"/>
    <property type="match status" value="1"/>
</dbReference>
<organism evidence="2 3">
    <name type="scientific">Hebeloma cylindrosporum</name>
    <dbReference type="NCBI Taxonomy" id="76867"/>
    <lineage>
        <taxon>Eukaryota</taxon>
        <taxon>Fungi</taxon>
        <taxon>Dikarya</taxon>
        <taxon>Basidiomycota</taxon>
        <taxon>Agaricomycotina</taxon>
        <taxon>Agaricomycetes</taxon>
        <taxon>Agaricomycetidae</taxon>
        <taxon>Agaricales</taxon>
        <taxon>Agaricineae</taxon>
        <taxon>Hymenogastraceae</taxon>
        <taxon>Hebeloma</taxon>
    </lineage>
</organism>
<dbReference type="Pfam" id="PF02515">
    <property type="entry name" value="CoA_transf_3"/>
    <property type="match status" value="2"/>
</dbReference>
<dbReference type="GO" id="GO:0003824">
    <property type="term" value="F:catalytic activity"/>
    <property type="evidence" value="ECO:0007669"/>
    <property type="project" value="InterPro"/>
</dbReference>
<reference evidence="2 3" key="1">
    <citation type="submission" date="2014-04" db="EMBL/GenBank/DDBJ databases">
        <authorList>
            <consortium name="DOE Joint Genome Institute"/>
            <person name="Kuo A."/>
            <person name="Gay G."/>
            <person name="Dore J."/>
            <person name="Kohler A."/>
            <person name="Nagy L.G."/>
            <person name="Floudas D."/>
            <person name="Copeland A."/>
            <person name="Barry K.W."/>
            <person name="Cichocki N."/>
            <person name="Veneault-Fourrey C."/>
            <person name="LaButti K."/>
            <person name="Lindquist E.A."/>
            <person name="Lipzen A."/>
            <person name="Lundell T."/>
            <person name="Morin E."/>
            <person name="Murat C."/>
            <person name="Sun H."/>
            <person name="Tunlid A."/>
            <person name="Henrissat B."/>
            <person name="Grigoriev I.V."/>
            <person name="Hibbett D.S."/>
            <person name="Martin F."/>
            <person name="Nordberg H.P."/>
            <person name="Cantor M.N."/>
            <person name="Hua S.X."/>
        </authorList>
    </citation>
    <scope>NUCLEOTIDE SEQUENCE [LARGE SCALE GENOMIC DNA]</scope>
    <source>
        <strain evidence="3">h7</strain>
    </source>
</reference>
<sequence length="544" mass="59621">MTMSSENVLGIYSALKLIWTSNDLPEEFLSHLKFTGNPDTSIPSSFRVGLAAQISIGLAGLSAAYLHYLRTGVAQDVVVDARHAVLSFHSEAWYTISDAVPADGTWDSIAGLYQTKDNGWVRIHTNFPHHRAGVLSILSISESPESQASRNDVAAAILRWDAQEFEDACAKRGMCAFKLRETAEWEKSDHAQALSNSPVVEIQTINDFPTKTLPAPDHYRPLHNVNVLDLSRVLAGPIAGRTLAAHGAQVLLVTSPNLPSLPLLDVETSIGKRTTQLDLDVLSSDKEKLRDLVKDADVFLQAYRPGGLESRGFGVDDVVKMKEGGGGVVYASLRAWGWDGPWANRRGLDSLVQTATGFNAEEGKAYQTFLKSQGKADAEWSPRPLPMQALDHAAGYFLAFGIHVALARMIKVGGSHEVRVSLAGVGRWIRSLGRLDPEQAFGPQTQPFPKRGWPLNEEIEKLSVVWSERWGKDRPNPDREGGNGYIGIRPKERKKMMTLRHAAILGVTPVREGVLGMDEGDWGAPMRLDADDPVWVRDDGSSNL</sequence>
<dbReference type="SUPFAM" id="SSF89796">
    <property type="entry name" value="CoA-transferase family III (CaiB/BaiF)"/>
    <property type="match status" value="2"/>
</dbReference>
<dbReference type="InterPro" id="IPR023606">
    <property type="entry name" value="CoA-Trfase_III_dom_1_sf"/>
</dbReference>
<accession>A0A0C3C201</accession>
<dbReference type="InterPro" id="IPR003673">
    <property type="entry name" value="CoA-Trfase_fam_III"/>
</dbReference>
<proteinExistence type="inferred from homology"/>
<dbReference type="InterPro" id="IPR050509">
    <property type="entry name" value="CoA-transferase_III"/>
</dbReference>
<gene>
    <name evidence="2" type="ORF">M413DRAFT_443793</name>
</gene>
<evidence type="ECO:0000313" key="3">
    <source>
        <dbReference type="Proteomes" id="UP000053424"/>
    </source>
</evidence>
<evidence type="ECO:0000256" key="1">
    <source>
        <dbReference type="ARBA" id="ARBA00008383"/>
    </source>
</evidence>
<dbReference type="STRING" id="686832.A0A0C3C201"/>
<keyword evidence="3" id="KW-1185">Reference proteome</keyword>
<reference evidence="3" key="2">
    <citation type="submission" date="2015-01" db="EMBL/GenBank/DDBJ databases">
        <title>Evolutionary Origins and Diversification of the Mycorrhizal Mutualists.</title>
        <authorList>
            <consortium name="DOE Joint Genome Institute"/>
            <consortium name="Mycorrhizal Genomics Consortium"/>
            <person name="Kohler A."/>
            <person name="Kuo A."/>
            <person name="Nagy L.G."/>
            <person name="Floudas D."/>
            <person name="Copeland A."/>
            <person name="Barry K.W."/>
            <person name="Cichocki N."/>
            <person name="Veneault-Fourrey C."/>
            <person name="LaButti K."/>
            <person name="Lindquist E.A."/>
            <person name="Lipzen A."/>
            <person name="Lundell T."/>
            <person name="Morin E."/>
            <person name="Murat C."/>
            <person name="Riley R."/>
            <person name="Ohm R."/>
            <person name="Sun H."/>
            <person name="Tunlid A."/>
            <person name="Henrissat B."/>
            <person name="Grigoriev I.V."/>
            <person name="Hibbett D.S."/>
            <person name="Martin F."/>
        </authorList>
    </citation>
    <scope>NUCLEOTIDE SEQUENCE [LARGE SCALE GENOMIC DNA]</scope>
    <source>
        <strain evidence="3">h7</strain>
    </source>
</reference>
<evidence type="ECO:0008006" key="4">
    <source>
        <dbReference type="Google" id="ProtNLM"/>
    </source>
</evidence>
<dbReference type="Proteomes" id="UP000053424">
    <property type="component" value="Unassembled WGS sequence"/>
</dbReference>